<protein>
    <recommendedName>
        <fullName evidence="8">IS256 family transposase</fullName>
    </recommendedName>
</protein>
<dbReference type="InterPro" id="IPR001207">
    <property type="entry name" value="Transposase_mutator"/>
</dbReference>
<sequence>MTRDTITRLTDPQGFSPDPLTDILRSGAQRLIEQAVEAELSVLLEAYASERTKDGCARLVRHGYLPEREVITGIGAVPVKVPRVRDRGGEPEKVRFTSTILRPYLRKAKSIEDLLP</sequence>
<evidence type="ECO:0000313" key="6">
    <source>
        <dbReference type="EMBL" id="AXX96755.1"/>
    </source>
</evidence>
<keyword evidence="3" id="KW-0815">Transposition</keyword>
<dbReference type="GO" id="GO:0003677">
    <property type="term" value="F:DNA binding"/>
    <property type="evidence" value="ECO:0007669"/>
    <property type="project" value="UniProtKB-KW"/>
</dbReference>
<dbReference type="GO" id="GO:0006313">
    <property type="term" value="P:DNA transposition"/>
    <property type="evidence" value="ECO:0007669"/>
    <property type="project" value="InterPro"/>
</dbReference>
<evidence type="ECO:0000256" key="1">
    <source>
        <dbReference type="ARBA" id="ARBA00002190"/>
    </source>
</evidence>
<accession>A0A347UD27</accession>
<gene>
    <name evidence="6" type="ORF">BAR1_01690</name>
</gene>
<evidence type="ECO:0000256" key="2">
    <source>
        <dbReference type="ARBA" id="ARBA00010961"/>
    </source>
</evidence>
<dbReference type="OrthoDB" id="165209at2"/>
<evidence type="ECO:0000256" key="5">
    <source>
        <dbReference type="ARBA" id="ARBA00023172"/>
    </source>
</evidence>
<evidence type="ECO:0000313" key="7">
    <source>
        <dbReference type="Proteomes" id="UP000261704"/>
    </source>
</evidence>
<keyword evidence="5" id="KW-0233">DNA recombination</keyword>
<comment type="function">
    <text evidence="1">Required for the transposition of the insertion element.</text>
</comment>
<dbReference type="KEGG" id="pamo:BAR1_01690"/>
<dbReference type="GO" id="GO:0004803">
    <property type="term" value="F:transposase activity"/>
    <property type="evidence" value="ECO:0007669"/>
    <property type="project" value="InterPro"/>
</dbReference>
<evidence type="ECO:0000256" key="3">
    <source>
        <dbReference type="ARBA" id="ARBA00022578"/>
    </source>
</evidence>
<comment type="similarity">
    <text evidence="2">Belongs to the transposase mutator family.</text>
</comment>
<organism evidence="6 7">
    <name type="scientific">Profundibacter amoris</name>
    <dbReference type="NCBI Taxonomy" id="2171755"/>
    <lineage>
        <taxon>Bacteria</taxon>
        <taxon>Pseudomonadati</taxon>
        <taxon>Pseudomonadota</taxon>
        <taxon>Alphaproteobacteria</taxon>
        <taxon>Rhodobacterales</taxon>
        <taxon>Paracoccaceae</taxon>
        <taxon>Profundibacter</taxon>
    </lineage>
</organism>
<proteinExistence type="inferred from homology"/>
<dbReference type="Proteomes" id="UP000261704">
    <property type="component" value="Chromosome"/>
</dbReference>
<dbReference type="Pfam" id="PF00872">
    <property type="entry name" value="Transposase_mut"/>
    <property type="match status" value="1"/>
</dbReference>
<evidence type="ECO:0008006" key="8">
    <source>
        <dbReference type="Google" id="ProtNLM"/>
    </source>
</evidence>
<keyword evidence="7" id="KW-1185">Reference proteome</keyword>
<reference evidence="6 7" key="1">
    <citation type="submission" date="2018-09" db="EMBL/GenBank/DDBJ databases">
        <title>Profundibacter amoris BAR1 gen. nov., sp. nov., a new member of the Roseobacter clade isolated at Lokis Castle Vent Field on the Arctic Mid-Oceanic Ridge.</title>
        <authorList>
            <person name="Le Moine Bauer S."/>
            <person name="Sjoeberg A.G."/>
            <person name="L'Haridon S."/>
            <person name="Stokke R."/>
            <person name="Roalkvam I."/>
            <person name="Steen I.H."/>
            <person name="Dahle H."/>
        </authorList>
    </citation>
    <scope>NUCLEOTIDE SEQUENCE [LARGE SCALE GENOMIC DNA]</scope>
    <source>
        <strain evidence="6 7">BAR1</strain>
    </source>
</reference>
<evidence type="ECO:0000256" key="4">
    <source>
        <dbReference type="ARBA" id="ARBA00023125"/>
    </source>
</evidence>
<dbReference type="EMBL" id="CP032125">
    <property type="protein sequence ID" value="AXX96755.1"/>
    <property type="molecule type" value="Genomic_DNA"/>
</dbReference>
<name>A0A347UD27_9RHOB</name>
<dbReference type="AlphaFoldDB" id="A0A347UD27"/>
<keyword evidence="4" id="KW-0238">DNA-binding</keyword>